<dbReference type="Ensembl" id="ENSCABT00000021318.1">
    <property type="protein sequence ID" value="ENSCABP00000019452.1"/>
    <property type="gene ID" value="ENSCABG00000014356.1"/>
</dbReference>
<evidence type="ECO:0008006" key="9">
    <source>
        <dbReference type="Google" id="ProtNLM"/>
    </source>
</evidence>
<keyword evidence="8" id="KW-1185">Reference proteome</keyword>
<dbReference type="PROSITE" id="PS00297">
    <property type="entry name" value="HSP70_1"/>
    <property type="match status" value="1"/>
</dbReference>
<evidence type="ECO:0000256" key="3">
    <source>
        <dbReference type="ARBA" id="ARBA00022840"/>
    </source>
</evidence>
<evidence type="ECO:0000256" key="5">
    <source>
        <dbReference type="RuleBase" id="RU003322"/>
    </source>
</evidence>
<dbReference type="Pfam" id="PF00012">
    <property type="entry name" value="HSP70"/>
    <property type="match status" value="1"/>
</dbReference>
<dbReference type="Gene3D" id="3.30.420.40">
    <property type="match status" value="2"/>
</dbReference>
<dbReference type="InterPro" id="IPR013126">
    <property type="entry name" value="Hsp_70_fam"/>
</dbReference>
<feature type="region of interest" description="Disordered" evidence="6">
    <location>
        <begin position="599"/>
        <end position="628"/>
    </location>
</feature>
<name>A0A8C0HB45_CHEAB</name>
<reference evidence="7" key="1">
    <citation type="submission" date="2025-08" db="UniProtKB">
        <authorList>
            <consortium name="Ensembl"/>
        </authorList>
    </citation>
    <scope>IDENTIFICATION</scope>
</reference>
<protein>
    <recommendedName>
        <fullName evidence="9">Heat shock protein 70</fullName>
    </recommendedName>
</protein>
<evidence type="ECO:0000313" key="8">
    <source>
        <dbReference type="Proteomes" id="UP000694404"/>
    </source>
</evidence>
<evidence type="ECO:0000256" key="2">
    <source>
        <dbReference type="ARBA" id="ARBA00022741"/>
    </source>
</evidence>
<dbReference type="PANTHER" id="PTHR19375">
    <property type="entry name" value="HEAT SHOCK PROTEIN 70KDA"/>
    <property type="match status" value="1"/>
</dbReference>
<accession>A0A8C0HB45</accession>
<evidence type="ECO:0000313" key="7">
    <source>
        <dbReference type="Ensembl" id="ENSCABP00000019452.1"/>
    </source>
</evidence>
<feature type="compositionally biased region" description="Gly residues" evidence="6">
    <location>
        <begin position="599"/>
        <end position="620"/>
    </location>
</feature>
<sequence>MSKGQAVGIDLGTTYSCVGVFQHGKVEIIANDQGNRTTPSYVAFTDTERLIGDAAKNQVAMNPTNTVFDAARSDWPALDGPVVQSDMEQLSFPRGEYKGETKTFYAEEISSIVSCTDLPLPWQTVTNAVITVPAYFNDSQRQATKDAGTIAGLNVLRIINEPTAAAIAYGLDKKVGGERNVLIFDLGGGTFDVSILTIEDGIFEVKSTAGDTHLGGEDFDNRMVNHLVAEFKRKHKRDVTGSKRAVRRLRTACERAKRTLSSSTQASIEIDSLYEGVDFYTAITRARFEELNADLFRGTLEPVEKALRDAKLDKAQVHDVVLVGGSTRIPKIQKLLQDFFNGRELNKSINPDEAVAYGAAVQAAILMGDKSENVQDLLLLDVTPLSLGIETAGGVMTALIKRNTTIPTKQTQIFTTYSDNQNSVLVQVYEGERAMTKDNNLLGKFDLTGIPPAPRGVPQIEVTFDIDANGILNVTASDKSTGKENKITITNDKGRLSKDDIDRMVQEAEKYKAEDEANRDRVSAKNSLESYTYNMKQTVEDEKLKGKISDQDKQKVLDKCQEVITWLDRNQMAERDEYEHKQKELEKICNPILYQGAGGGMPGGMPGGFPGASGAGGGSSGPTIEEVD</sequence>
<dbReference type="FunFam" id="3.30.420.40:FF:000028">
    <property type="entry name" value="heat shock 70 kDa protein-like"/>
    <property type="match status" value="1"/>
</dbReference>
<dbReference type="CDD" id="cd10233">
    <property type="entry name" value="ASKHA_NBD_HSP70_HSPA1"/>
    <property type="match status" value="1"/>
</dbReference>
<comment type="similarity">
    <text evidence="1 5">Belongs to the heat shock protein 70 family.</text>
</comment>
<dbReference type="SUPFAM" id="SSF100934">
    <property type="entry name" value="Heat shock protein 70kD (HSP70), C-terminal subdomain"/>
    <property type="match status" value="1"/>
</dbReference>
<dbReference type="Proteomes" id="UP000694404">
    <property type="component" value="Unplaced"/>
</dbReference>
<dbReference type="SUPFAM" id="SSF100920">
    <property type="entry name" value="Heat shock protein 70kD (HSP70), peptide-binding domain"/>
    <property type="match status" value="1"/>
</dbReference>
<dbReference type="GO" id="GO:0005524">
    <property type="term" value="F:ATP binding"/>
    <property type="evidence" value="ECO:0007669"/>
    <property type="project" value="UniProtKB-KW"/>
</dbReference>
<dbReference type="NCBIfam" id="NF001413">
    <property type="entry name" value="PRK00290.1"/>
    <property type="match status" value="1"/>
</dbReference>
<dbReference type="AlphaFoldDB" id="A0A8C0HB45"/>
<dbReference type="InterPro" id="IPR043129">
    <property type="entry name" value="ATPase_NBD"/>
</dbReference>
<dbReference type="PROSITE" id="PS00329">
    <property type="entry name" value="HSP70_2"/>
    <property type="match status" value="1"/>
</dbReference>
<dbReference type="Gene3D" id="3.30.30.30">
    <property type="match status" value="1"/>
</dbReference>
<dbReference type="GO" id="GO:0140662">
    <property type="term" value="F:ATP-dependent protein folding chaperone"/>
    <property type="evidence" value="ECO:0007669"/>
    <property type="project" value="InterPro"/>
</dbReference>
<dbReference type="FunFam" id="3.30.420.40:FF:000172">
    <property type="entry name" value="Heat shock 70 kDa protein"/>
    <property type="match status" value="1"/>
</dbReference>
<evidence type="ECO:0000256" key="6">
    <source>
        <dbReference type="SAM" id="MobiDB-lite"/>
    </source>
</evidence>
<dbReference type="FunFam" id="3.90.640.10:FF:000134">
    <property type="entry name" value="Heat shock cognate 71 kDa protein"/>
    <property type="match status" value="1"/>
</dbReference>
<evidence type="ECO:0000256" key="1">
    <source>
        <dbReference type="ARBA" id="ARBA00007381"/>
    </source>
</evidence>
<keyword evidence="4" id="KW-0346">Stress response</keyword>
<dbReference type="InterPro" id="IPR029047">
    <property type="entry name" value="HSP70_peptide-bd_sf"/>
</dbReference>
<dbReference type="Gene3D" id="1.20.1270.10">
    <property type="match status" value="1"/>
</dbReference>
<evidence type="ECO:0000256" key="4">
    <source>
        <dbReference type="ARBA" id="ARBA00023016"/>
    </source>
</evidence>
<keyword evidence="3 5" id="KW-0067">ATP-binding</keyword>
<reference evidence="7" key="2">
    <citation type="submission" date="2025-09" db="UniProtKB">
        <authorList>
            <consortium name="Ensembl"/>
        </authorList>
    </citation>
    <scope>IDENTIFICATION</scope>
</reference>
<dbReference type="PROSITE" id="PS01036">
    <property type="entry name" value="HSP70_3"/>
    <property type="match status" value="1"/>
</dbReference>
<dbReference type="GeneTree" id="ENSGT00950000183206"/>
<dbReference type="InterPro" id="IPR018181">
    <property type="entry name" value="Heat_shock_70_CS"/>
</dbReference>
<dbReference type="Gene3D" id="3.90.640.10">
    <property type="entry name" value="Actin, Chain A, domain 4"/>
    <property type="match status" value="1"/>
</dbReference>
<keyword evidence="2 5" id="KW-0547">Nucleotide-binding</keyword>
<dbReference type="SUPFAM" id="SSF53067">
    <property type="entry name" value="Actin-like ATPase domain"/>
    <property type="match status" value="2"/>
</dbReference>
<dbReference type="InterPro" id="IPR029048">
    <property type="entry name" value="HSP70_C_sf"/>
</dbReference>
<dbReference type="FunFam" id="1.20.1270.10:FF:000003">
    <property type="entry name" value="heat shock cognate 71 kDa protein-like"/>
    <property type="match status" value="1"/>
</dbReference>
<proteinExistence type="inferred from homology"/>
<dbReference type="PRINTS" id="PR00301">
    <property type="entry name" value="HEATSHOCK70"/>
</dbReference>
<dbReference type="FunFam" id="2.60.34.10:FF:000002">
    <property type="entry name" value="Heat shock 70 kDa"/>
    <property type="match status" value="1"/>
</dbReference>
<organism evidence="7 8">
    <name type="scientific">Chelonoidis abingdonii</name>
    <name type="common">Abingdon island giant tortoise</name>
    <name type="synonym">Testudo abingdonii</name>
    <dbReference type="NCBI Taxonomy" id="106734"/>
    <lineage>
        <taxon>Eukaryota</taxon>
        <taxon>Metazoa</taxon>
        <taxon>Chordata</taxon>
        <taxon>Craniata</taxon>
        <taxon>Vertebrata</taxon>
        <taxon>Euteleostomi</taxon>
        <taxon>Archelosauria</taxon>
        <taxon>Testudinata</taxon>
        <taxon>Testudines</taxon>
        <taxon>Cryptodira</taxon>
        <taxon>Durocryptodira</taxon>
        <taxon>Testudinoidea</taxon>
        <taxon>Testudinidae</taxon>
        <taxon>Chelonoidis</taxon>
    </lineage>
</organism>
<dbReference type="FunFam" id="3.30.420.40:FF:000135">
    <property type="entry name" value="Heat shock cognate 71 kDa protein"/>
    <property type="match status" value="1"/>
</dbReference>
<dbReference type="Gene3D" id="2.60.34.10">
    <property type="entry name" value="Substrate Binding Domain Of DNAk, Chain A, domain 1"/>
    <property type="match status" value="1"/>
</dbReference>